<feature type="domain" description="NUMOD4" evidence="1">
    <location>
        <begin position="7"/>
        <end position="57"/>
    </location>
</feature>
<evidence type="ECO:0000259" key="2">
    <source>
        <dbReference type="Pfam" id="PF13392"/>
    </source>
</evidence>
<name>A0A3J4ML91_SALER</name>
<evidence type="ECO:0000259" key="1">
    <source>
        <dbReference type="Pfam" id="PF07463"/>
    </source>
</evidence>
<dbReference type="SUPFAM" id="SSF54060">
    <property type="entry name" value="His-Me finger endonucleases"/>
    <property type="match status" value="1"/>
</dbReference>
<dbReference type="Pfam" id="PF13392">
    <property type="entry name" value="HNH_3"/>
    <property type="match status" value="1"/>
</dbReference>
<sequence>MLSEDAKDIEGYEELYAITNDGRVYSHSRVNLRGRLIKGRWLKHNHNVNGYKYVCLYKDGAKKNILIHKLVASHFVSGFAEGLQVNHIDGDKYNNNHLNLEWVTPSGNISHSYGLESRGNVKGERNGNSKISNDDVIKIKEMVANGFPQCEVAKLFGIHNSKVSRIVNGKAWRHVNG</sequence>
<dbReference type="AlphaFoldDB" id="A0A3J4ML91"/>
<accession>A0A3J4ML91</accession>
<feature type="domain" description="HNH nuclease" evidence="2">
    <location>
        <begin position="81"/>
        <end position="108"/>
    </location>
</feature>
<dbReference type="InterPro" id="IPR044925">
    <property type="entry name" value="His-Me_finger_sf"/>
</dbReference>
<comment type="caution">
    <text evidence="3">The sequence shown here is derived from an EMBL/GenBank/DDBJ whole genome shotgun (WGS) entry which is preliminary data.</text>
</comment>
<evidence type="ECO:0000313" key="3">
    <source>
        <dbReference type="EMBL" id="MFK71322.1"/>
    </source>
</evidence>
<dbReference type="InterPro" id="IPR003615">
    <property type="entry name" value="HNH_nuc"/>
</dbReference>
<dbReference type="GO" id="GO:0016788">
    <property type="term" value="F:hydrolase activity, acting on ester bonds"/>
    <property type="evidence" value="ECO:0007669"/>
    <property type="project" value="InterPro"/>
</dbReference>
<reference evidence="3" key="1">
    <citation type="submission" date="2018-11" db="EMBL/GenBank/DDBJ databases">
        <authorList>
            <consortium name="PulseNet: The National Subtyping Network for Foodborne Disease Surveillance"/>
            <person name="Tarr C.L."/>
            <person name="Trees E."/>
            <person name="Katz L.S."/>
            <person name="Carleton-Romer H.A."/>
            <person name="Stroika S."/>
            <person name="Kucerova Z."/>
            <person name="Roache K.F."/>
            <person name="Sabol A.L."/>
            <person name="Besser J."/>
            <person name="Gerner-Smidt P."/>
        </authorList>
    </citation>
    <scope>NUCLEOTIDE SEQUENCE [LARGE SCALE GENOMIC DNA]</scope>
    <source>
        <strain evidence="3">PNUSAS057377</strain>
    </source>
</reference>
<dbReference type="EMBL" id="RMUA01000036">
    <property type="protein sequence ID" value="MFK71322.1"/>
    <property type="molecule type" value="Genomic_DNA"/>
</dbReference>
<dbReference type="Proteomes" id="UP000885320">
    <property type="component" value="Unassembled WGS sequence"/>
</dbReference>
<dbReference type="Gene3D" id="3.90.75.20">
    <property type="match status" value="1"/>
</dbReference>
<protein>
    <submittedName>
        <fullName evidence="3">Endodeoxyribonuclease</fullName>
    </submittedName>
</protein>
<dbReference type="InterPro" id="IPR010902">
    <property type="entry name" value="NUMOD4"/>
</dbReference>
<dbReference type="Pfam" id="PF07463">
    <property type="entry name" value="NUMOD4"/>
    <property type="match status" value="1"/>
</dbReference>
<gene>
    <name evidence="3" type="ORF">EEN95_19245</name>
</gene>
<proteinExistence type="predicted"/>
<organism evidence="3">
    <name type="scientific">Salmonella enterica</name>
    <name type="common">Salmonella choleraesuis</name>
    <dbReference type="NCBI Taxonomy" id="28901"/>
    <lineage>
        <taxon>Bacteria</taxon>
        <taxon>Pseudomonadati</taxon>
        <taxon>Pseudomonadota</taxon>
        <taxon>Gammaproteobacteria</taxon>
        <taxon>Enterobacterales</taxon>
        <taxon>Enterobacteriaceae</taxon>
        <taxon>Salmonella</taxon>
    </lineage>
</organism>